<dbReference type="Pfam" id="PF07702">
    <property type="entry name" value="UTRA"/>
    <property type="match status" value="1"/>
</dbReference>
<dbReference type="PANTHER" id="PTHR44846">
    <property type="entry name" value="MANNOSYL-D-GLYCERATE TRANSPORT/METABOLISM SYSTEM REPRESSOR MNGR-RELATED"/>
    <property type="match status" value="1"/>
</dbReference>
<dbReference type="EMBL" id="JACSQZ010000023">
    <property type="protein sequence ID" value="MBD7915056.1"/>
    <property type="molecule type" value="Genomic_DNA"/>
</dbReference>
<dbReference type="PROSITE" id="PS50949">
    <property type="entry name" value="HTH_GNTR"/>
    <property type="match status" value="1"/>
</dbReference>
<dbReference type="InterPro" id="IPR036390">
    <property type="entry name" value="WH_DNA-bd_sf"/>
</dbReference>
<gene>
    <name evidence="5" type="ORF">H9660_07825</name>
</gene>
<evidence type="ECO:0000256" key="3">
    <source>
        <dbReference type="ARBA" id="ARBA00023163"/>
    </source>
</evidence>
<accession>A0ABR8Q3S2</accession>
<organism evidence="5 6">
    <name type="scientific">Clostridium gallinarum</name>
    <dbReference type="NCBI Taxonomy" id="2762246"/>
    <lineage>
        <taxon>Bacteria</taxon>
        <taxon>Bacillati</taxon>
        <taxon>Bacillota</taxon>
        <taxon>Clostridia</taxon>
        <taxon>Eubacteriales</taxon>
        <taxon>Clostridiaceae</taxon>
        <taxon>Clostridium</taxon>
    </lineage>
</organism>
<dbReference type="SMART" id="SM00866">
    <property type="entry name" value="UTRA"/>
    <property type="match status" value="1"/>
</dbReference>
<dbReference type="Gene3D" id="3.40.1410.10">
    <property type="entry name" value="Chorismate lyase-like"/>
    <property type="match status" value="1"/>
</dbReference>
<keyword evidence="2" id="KW-0238">DNA-binding</keyword>
<proteinExistence type="predicted"/>
<dbReference type="PRINTS" id="PR00035">
    <property type="entry name" value="HTHGNTR"/>
</dbReference>
<keyword evidence="6" id="KW-1185">Reference proteome</keyword>
<evidence type="ECO:0000256" key="2">
    <source>
        <dbReference type="ARBA" id="ARBA00023125"/>
    </source>
</evidence>
<dbReference type="SMART" id="SM00345">
    <property type="entry name" value="HTH_GNTR"/>
    <property type="match status" value="1"/>
</dbReference>
<keyword evidence="1" id="KW-0805">Transcription regulation</keyword>
<dbReference type="InterPro" id="IPR011663">
    <property type="entry name" value="UTRA"/>
</dbReference>
<keyword evidence="3" id="KW-0804">Transcription</keyword>
<comment type="caution">
    <text evidence="5">The sequence shown here is derived from an EMBL/GenBank/DDBJ whole genome shotgun (WGS) entry which is preliminary data.</text>
</comment>
<dbReference type="InterPro" id="IPR050679">
    <property type="entry name" value="Bact_HTH_transcr_reg"/>
</dbReference>
<evidence type="ECO:0000313" key="6">
    <source>
        <dbReference type="Proteomes" id="UP000640335"/>
    </source>
</evidence>
<dbReference type="InterPro" id="IPR000524">
    <property type="entry name" value="Tscrpt_reg_HTH_GntR"/>
</dbReference>
<reference evidence="5 6" key="1">
    <citation type="submission" date="2020-08" db="EMBL/GenBank/DDBJ databases">
        <title>A Genomic Blueprint of the Chicken Gut Microbiome.</title>
        <authorList>
            <person name="Gilroy R."/>
            <person name="Ravi A."/>
            <person name="Getino M."/>
            <person name="Pursley I."/>
            <person name="Horton D.L."/>
            <person name="Alikhan N.-F."/>
            <person name="Baker D."/>
            <person name="Gharbi K."/>
            <person name="Hall N."/>
            <person name="Watson M."/>
            <person name="Adriaenssens E.M."/>
            <person name="Foster-Nyarko E."/>
            <person name="Jarju S."/>
            <person name="Secka A."/>
            <person name="Antonio M."/>
            <person name="Oren A."/>
            <person name="Chaudhuri R."/>
            <person name="La Ragione R.M."/>
            <person name="Hildebrand F."/>
            <person name="Pallen M.J."/>
        </authorList>
    </citation>
    <scope>NUCLEOTIDE SEQUENCE [LARGE SCALE GENOMIC DNA]</scope>
    <source>
        <strain evidence="5 6">Sa3CUN1</strain>
    </source>
</reference>
<protein>
    <submittedName>
        <fullName evidence="5">GntR family transcriptional regulator</fullName>
    </submittedName>
</protein>
<evidence type="ECO:0000259" key="4">
    <source>
        <dbReference type="PROSITE" id="PS50949"/>
    </source>
</evidence>
<dbReference type="Proteomes" id="UP000640335">
    <property type="component" value="Unassembled WGS sequence"/>
</dbReference>
<dbReference type="SUPFAM" id="SSF64288">
    <property type="entry name" value="Chorismate lyase-like"/>
    <property type="match status" value="1"/>
</dbReference>
<evidence type="ECO:0000313" key="5">
    <source>
        <dbReference type="EMBL" id="MBD7915056.1"/>
    </source>
</evidence>
<dbReference type="InterPro" id="IPR036388">
    <property type="entry name" value="WH-like_DNA-bd_sf"/>
</dbReference>
<dbReference type="PANTHER" id="PTHR44846:SF1">
    <property type="entry name" value="MANNOSYL-D-GLYCERATE TRANSPORT_METABOLISM SYSTEM REPRESSOR MNGR-RELATED"/>
    <property type="match status" value="1"/>
</dbReference>
<dbReference type="SUPFAM" id="SSF46785">
    <property type="entry name" value="Winged helix' DNA-binding domain"/>
    <property type="match status" value="1"/>
</dbReference>
<evidence type="ECO:0000256" key="1">
    <source>
        <dbReference type="ARBA" id="ARBA00023015"/>
    </source>
</evidence>
<dbReference type="InterPro" id="IPR028978">
    <property type="entry name" value="Chorismate_lyase_/UTRA_dom_sf"/>
</dbReference>
<sequence length="238" mass="27361">MPLHLNIKADILSKIKSGVYKENEIIPSEMDLAEEYKVSRPTIRQAIQGLVNEGYLERKKRKGTIVIRKKIPQEFTNILQSYNNEIKGKGLEPKTKVISCKLEEASNEVCDKLNLKEGESVYKIVRLRYAGDDPVVFVITYIKADILPEFLKHNFTKESIYNVLSSYNFPIISITRYLEVMKADESTSVLLDIEMGDPIFRFISIGHTYNRNPIEYSIAKYRGDLNSFVIEIDNSKNV</sequence>
<dbReference type="Pfam" id="PF00392">
    <property type="entry name" value="GntR"/>
    <property type="match status" value="1"/>
</dbReference>
<dbReference type="Gene3D" id="1.10.10.10">
    <property type="entry name" value="Winged helix-like DNA-binding domain superfamily/Winged helix DNA-binding domain"/>
    <property type="match status" value="1"/>
</dbReference>
<name>A0ABR8Q3S2_9CLOT</name>
<feature type="domain" description="HTH gntR-type" evidence="4">
    <location>
        <begin position="1"/>
        <end position="69"/>
    </location>
</feature>
<dbReference type="CDD" id="cd07377">
    <property type="entry name" value="WHTH_GntR"/>
    <property type="match status" value="1"/>
</dbReference>